<keyword evidence="5 6" id="KW-0067">ATP-binding</keyword>
<keyword evidence="4" id="KW-0418">Kinase</keyword>
<dbReference type="InterPro" id="IPR000719">
    <property type="entry name" value="Prot_kinase_dom"/>
</dbReference>
<comment type="caution">
    <text evidence="8">The sequence shown here is derived from an EMBL/GenBank/DDBJ whole genome shotgun (WGS) entry which is preliminary data.</text>
</comment>
<dbReference type="EMBL" id="CAJHJT010000012">
    <property type="protein sequence ID" value="CAD6998040.1"/>
    <property type="molecule type" value="Genomic_DNA"/>
</dbReference>
<dbReference type="GO" id="GO:0005829">
    <property type="term" value="C:cytosol"/>
    <property type="evidence" value="ECO:0007669"/>
    <property type="project" value="TreeGrafter"/>
</dbReference>
<proteinExistence type="predicted"/>
<evidence type="ECO:0000256" key="4">
    <source>
        <dbReference type="ARBA" id="ARBA00022777"/>
    </source>
</evidence>
<dbReference type="GO" id="GO:0005524">
    <property type="term" value="F:ATP binding"/>
    <property type="evidence" value="ECO:0007669"/>
    <property type="project" value="UniProtKB-UniRule"/>
</dbReference>
<dbReference type="Gene3D" id="3.30.200.20">
    <property type="entry name" value="Phosphorylase Kinase, domain 1"/>
    <property type="match status" value="1"/>
</dbReference>
<organism evidence="8 9">
    <name type="scientific">Ceratitis capitata</name>
    <name type="common">Mediterranean fruit fly</name>
    <name type="synonym">Tephritis capitata</name>
    <dbReference type="NCBI Taxonomy" id="7213"/>
    <lineage>
        <taxon>Eukaryota</taxon>
        <taxon>Metazoa</taxon>
        <taxon>Ecdysozoa</taxon>
        <taxon>Arthropoda</taxon>
        <taxon>Hexapoda</taxon>
        <taxon>Insecta</taxon>
        <taxon>Pterygota</taxon>
        <taxon>Neoptera</taxon>
        <taxon>Endopterygota</taxon>
        <taxon>Diptera</taxon>
        <taxon>Brachycera</taxon>
        <taxon>Muscomorpha</taxon>
        <taxon>Tephritoidea</taxon>
        <taxon>Tephritidae</taxon>
        <taxon>Ceratitis</taxon>
        <taxon>Ceratitis</taxon>
    </lineage>
</organism>
<dbReference type="Pfam" id="PF00069">
    <property type="entry name" value="Pkinase"/>
    <property type="match status" value="1"/>
</dbReference>
<evidence type="ECO:0000259" key="7">
    <source>
        <dbReference type="PROSITE" id="PS50011"/>
    </source>
</evidence>
<dbReference type="PANTHER" id="PTHR24353:SF152">
    <property type="entry name" value="UT01108P-RELATED"/>
    <property type="match status" value="1"/>
</dbReference>
<gene>
    <name evidence="8" type="ORF">CCAP1982_LOCUS6656</name>
</gene>
<dbReference type="SUPFAM" id="SSF56112">
    <property type="entry name" value="Protein kinase-like (PK-like)"/>
    <property type="match status" value="1"/>
</dbReference>
<dbReference type="InterPro" id="IPR017441">
    <property type="entry name" value="Protein_kinase_ATP_BS"/>
</dbReference>
<protein>
    <submittedName>
        <fullName evidence="8">(Mediterranean fruit fly) hypothetical protein</fullName>
    </submittedName>
</protein>
<dbReference type="GO" id="GO:0005634">
    <property type="term" value="C:nucleus"/>
    <property type="evidence" value="ECO:0007669"/>
    <property type="project" value="TreeGrafter"/>
</dbReference>
<name>A0A811UH72_CERCA</name>
<dbReference type="InterPro" id="IPR011009">
    <property type="entry name" value="Kinase-like_dom_sf"/>
</dbReference>
<dbReference type="SMART" id="SM00220">
    <property type="entry name" value="S_TKc"/>
    <property type="match status" value="1"/>
</dbReference>
<feature type="domain" description="Protein kinase" evidence="7">
    <location>
        <begin position="28"/>
        <end position="157"/>
    </location>
</feature>
<keyword evidence="1" id="KW-0723">Serine/threonine-protein kinase</keyword>
<dbReference type="OrthoDB" id="63267at2759"/>
<feature type="binding site" evidence="6">
    <location>
        <position position="66"/>
    </location>
    <ligand>
        <name>ATP</name>
        <dbReference type="ChEBI" id="CHEBI:30616"/>
    </ligand>
</feature>
<keyword evidence="9" id="KW-1185">Reference proteome</keyword>
<sequence>MVLVMFRESFLKKWEAMKPSPDTGLQGFDELATIGSGSFGRVKLVREKNSGNYYAAKLVLKEMVVKTKQVPHIFNEKRVLMSIDFPYVVMMDFCRKDYDNLIFGLPFINGGELFTYHRKVRKFSEKQARFYGAQVLLGLEYLHNLQLLYRDLKPENI</sequence>
<dbReference type="PANTHER" id="PTHR24353">
    <property type="entry name" value="CYCLIC NUCLEOTIDE-DEPENDENT PROTEIN KINASE"/>
    <property type="match status" value="1"/>
</dbReference>
<dbReference type="AlphaFoldDB" id="A0A811UH72"/>
<keyword evidence="3 6" id="KW-0547">Nucleotide-binding</keyword>
<dbReference type="PROSITE" id="PS50011">
    <property type="entry name" value="PROTEIN_KINASE_DOM"/>
    <property type="match status" value="1"/>
</dbReference>
<evidence type="ECO:0000256" key="5">
    <source>
        <dbReference type="ARBA" id="ARBA00022840"/>
    </source>
</evidence>
<evidence type="ECO:0000313" key="9">
    <source>
        <dbReference type="Proteomes" id="UP000606786"/>
    </source>
</evidence>
<accession>A0A811UH72</accession>
<evidence type="ECO:0000256" key="2">
    <source>
        <dbReference type="ARBA" id="ARBA00022679"/>
    </source>
</evidence>
<evidence type="ECO:0000313" key="8">
    <source>
        <dbReference type="EMBL" id="CAD6998040.1"/>
    </source>
</evidence>
<dbReference type="GO" id="GO:0005952">
    <property type="term" value="C:cAMP-dependent protein kinase complex"/>
    <property type="evidence" value="ECO:0007669"/>
    <property type="project" value="TreeGrafter"/>
</dbReference>
<evidence type="ECO:0000256" key="3">
    <source>
        <dbReference type="ARBA" id="ARBA00022741"/>
    </source>
</evidence>
<evidence type="ECO:0000256" key="6">
    <source>
        <dbReference type="PROSITE-ProRule" id="PRU10141"/>
    </source>
</evidence>
<dbReference type="Gene3D" id="1.10.510.10">
    <property type="entry name" value="Transferase(Phosphotransferase) domain 1"/>
    <property type="match status" value="1"/>
</dbReference>
<dbReference type="Proteomes" id="UP000606786">
    <property type="component" value="Unassembled WGS sequence"/>
</dbReference>
<dbReference type="GO" id="GO:0004691">
    <property type="term" value="F:cAMP-dependent protein kinase activity"/>
    <property type="evidence" value="ECO:0007669"/>
    <property type="project" value="TreeGrafter"/>
</dbReference>
<evidence type="ECO:0000256" key="1">
    <source>
        <dbReference type="ARBA" id="ARBA00022527"/>
    </source>
</evidence>
<reference evidence="8" key="1">
    <citation type="submission" date="2020-11" db="EMBL/GenBank/DDBJ databases">
        <authorList>
            <person name="Whitehead M."/>
        </authorList>
    </citation>
    <scope>NUCLEOTIDE SEQUENCE</scope>
    <source>
        <strain evidence="8">EGII</strain>
    </source>
</reference>
<dbReference type="PROSITE" id="PS00107">
    <property type="entry name" value="PROTEIN_KINASE_ATP"/>
    <property type="match status" value="1"/>
</dbReference>
<keyword evidence="2" id="KW-0808">Transferase</keyword>